<gene>
    <name evidence="1" type="ORF">ACCAA_310019</name>
</gene>
<dbReference type="SMART" id="SM00567">
    <property type="entry name" value="EZ_HEAT"/>
    <property type="match status" value="3"/>
</dbReference>
<protein>
    <recommendedName>
        <fullName evidence="3">PBS lyase HEAT domain protein repeat-containing protein</fullName>
    </recommendedName>
</protein>
<dbReference type="RefSeq" id="WP_186407051.1">
    <property type="nucleotide sequence ID" value="NZ_FLQX01000107.1"/>
</dbReference>
<dbReference type="Gene3D" id="1.25.10.10">
    <property type="entry name" value="Leucine-rich Repeat Variant"/>
    <property type="match status" value="1"/>
</dbReference>
<dbReference type="InterPro" id="IPR004155">
    <property type="entry name" value="PBS_lyase_HEAT"/>
</dbReference>
<evidence type="ECO:0000313" key="2">
    <source>
        <dbReference type="Proteomes" id="UP000199169"/>
    </source>
</evidence>
<organism evidence="1 2">
    <name type="scientific">Candidatus Accumulibacter aalborgensis</name>
    <dbReference type="NCBI Taxonomy" id="1860102"/>
    <lineage>
        <taxon>Bacteria</taxon>
        <taxon>Pseudomonadati</taxon>
        <taxon>Pseudomonadota</taxon>
        <taxon>Betaproteobacteria</taxon>
        <taxon>Candidatus Accumulibacter</taxon>
    </lineage>
</organism>
<proteinExistence type="predicted"/>
<keyword evidence="2" id="KW-1185">Reference proteome</keyword>
<evidence type="ECO:0000313" key="1">
    <source>
        <dbReference type="EMBL" id="SBT06253.1"/>
    </source>
</evidence>
<dbReference type="STRING" id="1860102.ACCAA_310019"/>
<dbReference type="InterPro" id="IPR011989">
    <property type="entry name" value="ARM-like"/>
</dbReference>
<dbReference type="InterPro" id="IPR016024">
    <property type="entry name" value="ARM-type_fold"/>
</dbReference>
<name>A0A1A8XQL8_9PROT</name>
<accession>A0A1A8XQL8</accession>
<reference evidence="1 2" key="1">
    <citation type="submission" date="2016-06" db="EMBL/GenBank/DDBJ databases">
        <authorList>
            <person name="Kjaerup R.B."/>
            <person name="Dalgaard T.S."/>
            <person name="Juul-Madsen H.R."/>
        </authorList>
    </citation>
    <scope>NUCLEOTIDE SEQUENCE [LARGE SCALE GENOMIC DNA]</scope>
    <source>
        <strain evidence="1">3</strain>
    </source>
</reference>
<dbReference type="AlphaFoldDB" id="A0A1A8XQL8"/>
<sequence length="491" mass="54236">MANNFKSDDSFLRKLAVGAAGTNATINRLKAMGFNPIELERGSTGFKIWKKIKIKRVRVPDILCLNTGIRFESRGKTKLEISMSHSLNDPKRAWDAGMRDDDLVSIVVFEQNNDSPIDLKQISPVHLISVKDMRKAFAAGQVSITQPKGVEEGSEIRVMWTCAAANQRSVVFSVEYGRISLTPIPEARRQSIQLSRSKGKITLLPQVNAGDIVEANQIVASVVSVNTKLQCPTSVGEGYFIDKLASVNLSERYAAAKALRYRGYTTAKPVLESRMTDADEDIYVQLEAAAALAAYDEPNGWEFMENKLRSPVMTVPLETQLETVIVASEIPKSRSEQLLIEVLRDAQRDDELRAGAAWALGQFASATSATALVDTFNSSPLEIKVEAARALLRIAEPQIPHLINLLKSGDTAKRDGISWVLARTGKFNPSDMVVGADENLRKWISYVVGYGKDKFVHGDVEAICKADPEVYFAASVLWQIVASWVNDLREY</sequence>
<dbReference type="Proteomes" id="UP000199169">
    <property type="component" value="Unassembled WGS sequence"/>
</dbReference>
<evidence type="ECO:0008006" key="3">
    <source>
        <dbReference type="Google" id="ProtNLM"/>
    </source>
</evidence>
<dbReference type="EMBL" id="FLQX01000107">
    <property type="protein sequence ID" value="SBT06253.1"/>
    <property type="molecule type" value="Genomic_DNA"/>
</dbReference>
<dbReference type="SUPFAM" id="SSF48371">
    <property type="entry name" value="ARM repeat"/>
    <property type="match status" value="1"/>
</dbReference>